<protein>
    <submittedName>
        <fullName evidence="1">Uncharacterized protein</fullName>
    </submittedName>
</protein>
<dbReference type="EMBL" id="CAIX01000508">
    <property type="protein sequence ID" value="CCI11018.1"/>
    <property type="molecule type" value="Genomic_DNA"/>
</dbReference>
<evidence type="ECO:0000313" key="1">
    <source>
        <dbReference type="EMBL" id="CCI11018.1"/>
    </source>
</evidence>
<proteinExistence type="predicted"/>
<dbReference type="Proteomes" id="UP000053237">
    <property type="component" value="Unassembled WGS sequence"/>
</dbReference>
<comment type="caution">
    <text evidence="1">The sequence shown here is derived from an EMBL/GenBank/DDBJ whole genome shotgun (WGS) entry which is preliminary data.</text>
</comment>
<evidence type="ECO:0000313" key="2">
    <source>
        <dbReference type="Proteomes" id="UP000053237"/>
    </source>
</evidence>
<keyword evidence="2" id="KW-1185">Reference proteome</keyword>
<name>A0A024FV42_9STRA</name>
<dbReference type="InParanoid" id="A0A024FV42"/>
<reference evidence="1 2" key="1">
    <citation type="submission" date="2012-05" db="EMBL/GenBank/DDBJ databases">
        <title>Recombination and specialization in a pathogen metapopulation.</title>
        <authorList>
            <person name="Gardiner A."/>
            <person name="Kemen E."/>
            <person name="Schultz-Larsen T."/>
            <person name="MacLean D."/>
            <person name="Van Oosterhout C."/>
            <person name="Jones J.D.G."/>
        </authorList>
    </citation>
    <scope>NUCLEOTIDE SEQUENCE [LARGE SCALE GENOMIC DNA]</scope>
    <source>
        <strain evidence="1 2">Ac Nc2</strain>
    </source>
</reference>
<gene>
    <name evidence="1" type="ORF">BN9_122170</name>
</gene>
<organism evidence="1 2">
    <name type="scientific">Albugo candida</name>
    <dbReference type="NCBI Taxonomy" id="65357"/>
    <lineage>
        <taxon>Eukaryota</taxon>
        <taxon>Sar</taxon>
        <taxon>Stramenopiles</taxon>
        <taxon>Oomycota</taxon>
        <taxon>Peronosporomycetes</taxon>
        <taxon>Albuginales</taxon>
        <taxon>Albuginaceae</taxon>
        <taxon>Albugo</taxon>
    </lineage>
</organism>
<dbReference type="AlphaFoldDB" id="A0A024FV42"/>
<accession>A0A024FV42</accession>
<sequence length="158" mass="18658">MCDLILSNHLQEVPCHIYGRMNSFVHSIMLMNIREIVKCRLFRRWNTWATTVTEGCEDSNADHKNCFHARFHWSNRWLQRCVMAFLREELKGMLLFLKRKLRDKLMSALFSTNMNQSSFYLPDKACSYHVCTNMSDQDIDPSSKMSGSAILNDKHRIF</sequence>